<dbReference type="CDD" id="cd14824">
    <property type="entry name" value="Longin"/>
    <property type="match status" value="1"/>
</dbReference>
<organism evidence="9 10">
    <name type="scientific">Priapulus caudatus</name>
    <name type="common">Priapulid worm</name>
    <dbReference type="NCBI Taxonomy" id="37621"/>
    <lineage>
        <taxon>Eukaryota</taxon>
        <taxon>Metazoa</taxon>
        <taxon>Ecdysozoa</taxon>
        <taxon>Scalidophora</taxon>
        <taxon>Priapulida</taxon>
        <taxon>Priapulimorpha</taxon>
        <taxon>Priapulimorphida</taxon>
        <taxon>Priapulidae</taxon>
        <taxon>Priapulus</taxon>
    </lineage>
</organism>
<evidence type="ECO:0000313" key="10">
    <source>
        <dbReference type="RefSeq" id="XP_014676831.1"/>
    </source>
</evidence>
<evidence type="ECO:0000256" key="1">
    <source>
        <dbReference type="ARBA" id="ARBA00008025"/>
    </source>
</evidence>
<evidence type="ECO:0000313" key="9">
    <source>
        <dbReference type="Proteomes" id="UP000695022"/>
    </source>
</evidence>
<feature type="domain" description="Longin" evidence="8">
    <location>
        <begin position="8"/>
        <end position="118"/>
    </location>
</feature>
<dbReference type="RefSeq" id="XP_014676831.1">
    <property type="nucleotide sequence ID" value="XM_014821345.1"/>
</dbReference>
<keyword evidence="3" id="KW-0472">Membrane</keyword>
<dbReference type="PANTHER" id="PTHR45806">
    <property type="entry name" value="SYNAPTOBREVIN HOMOLOG YKT6"/>
    <property type="match status" value="1"/>
</dbReference>
<keyword evidence="4" id="KW-0564">Palmitate</keyword>
<comment type="subcellular location">
    <subcellularLocation>
        <location evidence="7">Endomembrane system</location>
        <topology evidence="7">Lipid-anchor</topology>
        <orientation evidence="7">Cytoplasmic side</orientation>
    </subcellularLocation>
</comment>
<protein>
    <submittedName>
        <fullName evidence="10">Synaptobrevin homolog YKT6-like</fullName>
    </submittedName>
</protein>
<comment type="similarity">
    <text evidence="1">Belongs to the synaptobrevin family.</text>
</comment>
<evidence type="ECO:0000256" key="7">
    <source>
        <dbReference type="ARBA" id="ARBA00046278"/>
    </source>
</evidence>
<dbReference type="GeneID" id="106816729"/>
<reference evidence="10" key="1">
    <citation type="submission" date="2025-08" db="UniProtKB">
        <authorList>
            <consortium name="RefSeq"/>
        </authorList>
    </citation>
    <scope>IDENTIFICATION</scope>
</reference>
<evidence type="ECO:0000259" key="8">
    <source>
        <dbReference type="PROSITE" id="PS50859"/>
    </source>
</evidence>
<keyword evidence="2" id="KW-0488">Methylation</keyword>
<evidence type="ECO:0000256" key="4">
    <source>
        <dbReference type="ARBA" id="ARBA00023139"/>
    </source>
</evidence>
<keyword evidence="6" id="KW-0636">Prenylation</keyword>
<dbReference type="InterPro" id="IPR010908">
    <property type="entry name" value="Longin_dom"/>
</dbReference>
<dbReference type="InterPro" id="IPR011012">
    <property type="entry name" value="Longin-like_dom_sf"/>
</dbReference>
<dbReference type="SUPFAM" id="SSF64356">
    <property type="entry name" value="SNARE-like"/>
    <property type="match status" value="1"/>
</dbReference>
<dbReference type="Gene3D" id="3.30.450.50">
    <property type="entry name" value="Longin domain"/>
    <property type="match status" value="1"/>
</dbReference>
<evidence type="ECO:0000256" key="6">
    <source>
        <dbReference type="ARBA" id="ARBA00023289"/>
    </source>
</evidence>
<dbReference type="SMART" id="SM01270">
    <property type="entry name" value="Longin"/>
    <property type="match status" value="1"/>
</dbReference>
<keyword evidence="9" id="KW-1185">Reference proteome</keyword>
<accession>A0ABM1EXB0</accession>
<dbReference type="Pfam" id="PF13774">
    <property type="entry name" value="Longin"/>
    <property type="match status" value="1"/>
</dbReference>
<sequence length="118" mass="13528">MKLYAFTILYKGVKVSTLKAGYDLSSFGYFQRNSVNEFMRFTSQIIVERTLVGSRASVKEQGYLCHVYVRADNLSGVIISDHEYPQRVCFTLLNQVLDDFTNKVPANTWQTAEEKISK</sequence>
<evidence type="ECO:0000256" key="2">
    <source>
        <dbReference type="ARBA" id="ARBA00022481"/>
    </source>
</evidence>
<dbReference type="PROSITE" id="PS50859">
    <property type="entry name" value="LONGIN"/>
    <property type="match status" value="1"/>
</dbReference>
<evidence type="ECO:0000256" key="5">
    <source>
        <dbReference type="ARBA" id="ARBA00023288"/>
    </source>
</evidence>
<proteinExistence type="inferred from homology"/>
<dbReference type="Proteomes" id="UP000695022">
    <property type="component" value="Unplaced"/>
</dbReference>
<keyword evidence="5" id="KW-0449">Lipoprotein</keyword>
<dbReference type="PANTHER" id="PTHR45806:SF1">
    <property type="entry name" value="SYNAPTOBREVIN HOMOLOG YKT6"/>
    <property type="match status" value="1"/>
</dbReference>
<name>A0ABM1EXB0_PRICU</name>
<gene>
    <name evidence="10" type="primary">LOC106816729</name>
</gene>
<evidence type="ECO:0000256" key="3">
    <source>
        <dbReference type="ARBA" id="ARBA00023136"/>
    </source>
</evidence>